<keyword evidence="2" id="KW-0288">FMN</keyword>
<keyword evidence="6" id="KW-1185">Reference proteome</keyword>
<dbReference type="STRING" id="218491.ECA2072"/>
<reference evidence="5" key="1">
    <citation type="submission" date="2004-02" db="EMBL/GenBank/DDBJ databases">
        <title>The genome sequence of the enterobacterial phytopathogen Erwinia carotovora subsp. atroseptica SCRI1043 and functional genomic identification of novel virulence factors.</title>
        <authorList>
            <person name="Bell K.S."/>
            <person name="Sebaihia M."/>
            <person name="Pritchard L."/>
            <person name="Holden M."/>
            <person name="Hyman L.J."/>
            <person name="Holeva M.C."/>
            <person name="Thomson N.R."/>
            <person name="Bentley S.D."/>
            <person name="Churcher C."/>
            <person name="Mungall K."/>
            <person name="Atkin R."/>
            <person name="Bason N."/>
            <person name="Brooks K."/>
            <person name="Chillingworth T."/>
            <person name="Clark K."/>
            <person name="Doggett J."/>
            <person name="Fraser A."/>
            <person name="Hance Z."/>
            <person name="Hauser H."/>
            <person name="Jagels K."/>
            <person name="Moule S."/>
            <person name="Norbertczak H."/>
            <person name="Ormond D."/>
            <person name="Price C."/>
            <person name="Quail M.A."/>
            <person name="Sanders M."/>
            <person name="Walker D."/>
            <person name="Whitehead S."/>
            <person name="Salmond G.P.C."/>
            <person name="Birch P.R.J."/>
            <person name="Barrell B.G."/>
            <person name="Parkhill J."/>
            <person name="Toth I.K."/>
        </authorList>
    </citation>
    <scope>NUCLEOTIDE SEQUENCE</scope>
    <source>
        <strain evidence="5">SCRI1043</strain>
    </source>
</reference>
<dbReference type="GO" id="GO:0050660">
    <property type="term" value="F:flavin adenine dinucleotide binding"/>
    <property type="evidence" value="ECO:0007669"/>
    <property type="project" value="TreeGrafter"/>
</dbReference>
<dbReference type="Proteomes" id="UP000007966">
    <property type="component" value="Chromosome"/>
</dbReference>
<evidence type="ECO:0000259" key="4">
    <source>
        <dbReference type="PROSITE" id="PS50902"/>
    </source>
</evidence>
<dbReference type="OrthoDB" id="359268at2"/>
<evidence type="ECO:0000256" key="3">
    <source>
        <dbReference type="ARBA" id="ARBA00022982"/>
    </source>
</evidence>
<dbReference type="PANTHER" id="PTHR19384">
    <property type="entry name" value="NITRIC OXIDE SYNTHASE-RELATED"/>
    <property type="match status" value="1"/>
</dbReference>
<feature type="domain" description="Flavodoxin-like" evidence="4">
    <location>
        <begin position="2"/>
        <end position="143"/>
    </location>
</feature>
<keyword evidence="3" id="KW-0249">Electron transport</keyword>
<evidence type="ECO:0000313" key="5">
    <source>
        <dbReference type="EMBL" id="CAG74974.1"/>
    </source>
</evidence>
<evidence type="ECO:0000256" key="2">
    <source>
        <dbReference type="ARBA" id="ARBA00022643"/>
    </source>
</evidence>
<evidence type="ECO:0000256" key="1">
    <source>
        <dbReference type="ARBA" id="ARBA00022630"/>
    </source>
</evidence>
<organism evidence="5 6">
    <name type="scientific">Pectobacterium atrosepticum (strain SCRI 1043 / ATCC BAA-672)</name>
    <name type="common">Erwinia carotovora subsp. atroseptica</name>
    <dbReference type="NCBI Taxonomy" id="218491"/>
    <lineage>
        <taxon>Bacteria</taxon>
        <taxon>Pseudomonadati</taxon>
        <taxon>Pseudomonadota</taxon>
        <taxon>Gammaproteobacteria</taxon>
        <taxon>Enterobacterales</taxon>
        <taxon>Pectobacteriaceae</taxon>
        <taxon>Pectobacterium</taxon>
    </lineage>
</organism>
<proteinExistence type="predicted"/>
<dbReference type="InterPro" id="IPR008254">
    <property type="entry name" value="Flavodoxin/NO_synth"/>
</dbReference>
<dbReference type="PATRIC" id="fig|218491.5.peg.2109"/>
<keyword evidence="1" id="KW-0285">Flavoprotein</keyword>
<dbReference type="PRINTS" id="PR00369">
    <property type="entry name" value="FLAVODOXIN"/>
</dbReference>
<protein>
    <submittedName>
        <fullName evidence="5">Flavodoxin</fullName>
    </submittedName>
</protein>
<dbReference type="GeneID" id="57209230"/>
<accession>Q6D5G8</accession>
<dbReference type="GO" id="GO:0010181">
    <property type="term" value="F:FMN binding"/>
    <property type="evidence" value="ECO:0007669"/>
    <property type="project" value="InterPro"/>
</dbReference>
<dbReference type="RefSeq" id="WP_011093634.1">
    <property type="nucleotide sequence ID" value="NC_004547.2"/>
</dbReference>
<dbReference type="PROSITE" id="PS50902">
    <property type="entry name" value="FLAVODOXIN_LIKE"/>
    <property type="match status" value="1"/>
</dbReference>
<dbReference type="KEGG" id="eca:ECA2072"/>
<dbReference type="eggNOG" id="COG0369">
    <property type="taxonomic scope" value="Bacteria"/>
</dbReference>
<dbReference type="InterPro" id="IPR001094">
    <property type="entry name" value="Flavdoxin-like"/>
</dbReference>
<dbReference type="Gene3D" id="3.40.50.360">
    <property type="match status" value="1"/>
</dbReference>
<dbReference type="AlphaFoldDB" id="Q6D5G8"/>
<evidence type="ECO:0000313" key="6">
    <source>
        <dbReference type="Proteomes" id="UP000007966"/>
    </source>
</evidence>
<dbReference type="PANTHER" id="PTHR19384:SF17">
    <property type="entry name" value="NADPH--CYTOCHROME P450 REDUCTASE"/>
    <property type="match status" value="1"/>
</dbReference>
<dbReference type="EMBL" id="BX950851">
    <property type="protein sequence ID" value="CAG74974.1"/>
    <property type="molecule type" value="Genomic_DNA"/>
</dbReference>
<dbReference type="HOGENOM" id="CLU_051402_4_1_6"/>
<dbReference type="Pfam" id="PF00258">
    <property type="entry name" value="Flavodoxin_1"/>
    <property type="match status" value="1"/>
</dbReference>
<name>Q6D5G8_PECAS</name>
<dbReference type="GO" id="GO:0005829">
    <property type="term" value="C:cytosol"/>
    <property type="evidence" value="ECO:0007669"/>
    <property type="project" value="TreeGrafter"/>
</dbReference>
<gene>
    <name evidence="5" type="ordered locus">ECA2072</name>
</gene>
<keyword evidence="3" id="KW-0813">Transport</keyword>
<sequence length="147" mass="15689">MLKIIFGTESGNAEMAAEDMATALNDSGITATAVAMDTYDVAEIANEEHIILMTSTYGEGELPMTAAPFYESLKASSPDLKGVKFSAFGLGDSTYETYNQAIKSLINLMQDLGAKQVGEPGFHDAALPYAVSDMAVCWASRQFIIAN</sequence>
<dbReference type="InterPro" id="IPR029039">
    <property type="entry name" value="Flavoprotein-like_sf"/>
</dbReference>
<dbReference type="SUPFAM" id="SSF52218">
    <property type="entry name" value="Flavoproteins"/>
    <property type="match status" value="1"/>
</dbReference>
<dbReference type="GO" id="GO:0003958">
    <property type="term" value="F:NADPH-hemoprotein reductase activity"/>
    <property type="evidence" value="ECO:0007669"/>
    <property type="project" value="TreeGrafter"/>
</dbReference>